<gene>
    <name evidence="1" type="ORF">MPOL1434_LOCUS4327</name>
</gene>
<name>A0A7S0AM42_9STRA</name>
<reference evidence="1" key="1">
    <citation type="submission" date="2021-01" db="EMBL/GenBank/DDBJ databases">
        <authorList>
            <person name="Corre E."/>
            <person name="Pelletier E."/>
            <person name="Niang G."/>
            <person name="Scheremetjew M."/>
            <person name="Finn R."/>
            <person name="Kale V."/>
            <person name="Holt S."/>
            <person name="Cochrane G."/>
            <person name="Meng A."/>
            <person name="Brown T."/>
            <person name="Cohen L."/>
        </authorList>
    </citation>
    <scope>NUCLEOTIDE SEQUENCE</scope>
    <source>
        <strain evidence="1">CCMP3303</strain>
    </source>
</reference>
<dbReference type="AlphaFoldDB" id="A0A7S0AM42"/>
<proteinExistence type="predicted"/>
<organism evidence="1">
    <name type="scientific">Minutocellus polymorphus</name>
    <dbReference type="NCBI Taxonomy" id="265543"/>
    <lineage>
        <taxon>Eukaryota</taxon>
        <taxon>Sar</taxon>
        <taxon>Stramenopiles</taxon>
        <taxon>Ochrophyta</taxon>
        <taxon>Bacillariophyta</taxon>
        <taxon>Mediophyceae</taxon>
        <taxon>Cymatosirophycidae</taxon>
        <taxon>Cymatosirales</taxon>
        <taxon>Cymatosiraceae</taxon>
        <taxon>Minutocellus</taxon>
    </lineage>
</organism>
<sequence length="251" mass="27300">MARDLQVYEEGQASSDLDESDMLVMGEIHILRQTDAMASYSRSVLEAYVDALVQNHVVTPMAVLRWALGENDVPAEATTPPSVDASWYQHALQAVRTAASMELSDNGVDDGGMIIDRSGEDENDGMDSDESPATHRANKVIAAVAPLLKYAAVRVCNILASTDEHDRTKVKPMEADLIDGLKMLLTVVPSQLRSILANDRKLVEGTADSKITKEIESCLGKSSIGDLSIDCRQECTSLTRFVEVVLKCMEG</sequence>
<protein>
    <submittedName>
        <fullName evidence="1">Uncharacterized protein</fullName>
    </submittedName>
</protein>
<dbReference type="EMBL" id="HBEJ01007348">
    <property type="protein sequence ID" value="CAD8367236.1"/>
    <property type="molecule type" value="Transcribed_RNA"/>
</dbReference>
<evidence type="ECO:0000313" key="1">
    <source>
        <dbReference type="EMBL" id="CAD8367236.1"/>
    </source>
</evidence>
<accession>A0A7S0AM42</accession>